<feature type="domain" description="RGS" evidence="3">
    <location>
        <begin position="482"/>
        <end position="640"/>
    </location>
</feature>
<evidence type="ECO:0000256" key="2">
    <source>
        <dbReference type="SAM" id="MobiDB-lite"/>
    </source>
</evidence>
<dbReference type="InterPro" id="IPR006869">
    <property type="entry name" value="DUF547"/>
</dbReference>
<dbReference type="Proteomes" id="UP001146793">
    <property type="component" value="Unassembled WGS sequence"/>
</dbReference>
<feature type="coiled-coil region" evidence="1">
    <location>
        <begin position="298"/>
        <end position="403"/>
    </location>
</feature>
<dbReference type="Pfam" id="PF00615">
    <property type="entry name" value="RGS"/>
    <property type="match status" value="1"/>
</dbReference>
<proteinExistence type="predicted"/>
<keyword evidence="1" id="KW-0175">Coiled coil</keyword>
<dbReference type="PROSITE" id="PS50132">
    <property type="entry name" value="RGS"/>
    <property type="match status" value="1"/>
</dbReference>
<gene>
    <name evidence="4" type="ORF">M0812_00122</name>
</gene>
<feature type="compositionally biased region" description="Basic and acidic residues" evidence="2">
    <location>
        <begin position="202"/>
        <end position="221"/>
    </location>
</feature>
<evidence type="ECO:0000259" key="3">
    <source>
        <dbReference type="PROSITE" id="PS50132"/>
    </source>
</evidence>
<reference evidence="4" key="1">
    <citation type="submission" date="2022-08" db="EMBL/GenBank/DDBJ databases">
        <title>Novel sulphate-reducing endosymbionts in the free-living metamonad Anaeramoeba.</title>
        <authorList>
            <person name="Jerlstrom-Hultqvist J."/>
            <person name="Cepicka I."/>
            <person name="Gallot-Lavallee L."/>
            <person name="Salas-Leiva D."/>
            <person name="Curtis B.A."/>
            <person name="Zahonova K."/>
            <person name="Pipaliya S."/>
            <person name="Dacks J."/>
            <person name="Roger A.J."/>
        </authorList>
    </citation>
    <scope>NUCLEOTIDE SEQUENCE</scope>
    <source>
        <strain evidence="4">Busselton2</strain>
    </source>
</reference>
<dbReference type="PANTHER" id="PTHR46361:SF3">
    <property type="entry name" value="ELECTRON CARRIER_ PROTEIN DISULFIDE OXIDOREDUCTASE"/>
    <property type="match status" value="1"/>
</dbReference>
<organism evidence="4 5">
    <name type="scientific">Anaeramoeba flamelloides</name>
    <dbReference type="NCBI Taxonomy" id="1746091"/>
    <lineage>
        <taxon>Eukaryota</taxon>
        <taxon>Metamonada</taxon>
        <taxon>Anaeramoebidae</taxon>
        <taxon>Anaeramoeba</taxon>
    </lineage>
</organism>
<dbReference type="Gene3D" id="1.10.167.10">
    <property type="entry name" value="Regulator of G-protein Signalling 4, domain 2"/>
    <property type="match status" value="1"/>
</dbReference>
<sequence length="935" mass="109160">MGNLEQTVSKKQNFFNEKALQKRLQTPKPLLVVNSHFQIIRFSEGALSVFGIDDQKTNKYSILDLSQPVQRLYSSKSRACIEIVMKDLEENPTDDFIWEAKSKEEQVLWYSVKIQPAWSELQQCIFILDLLPIQEPAELLKSLTEIENLNNAITFFSDKKNSTDVDTLSLQISNLESLLEEKTDKNLKLKKEQINMKKEITRLKKEAKLNKKKKKLDEKNKNKNKNKKNNDNTNNSNTEDKKKEQKNDKGEKILKQLKHEIKKLKFKIDQVEKQDDSQTYVRNLNILKSKQKLQAKDKKELHLEIEEVELKIKKTQKKIRKREKEIEEIGNSEEYEEQNKKIEKMKKKLHKIKENYDKVKEKIKSVHVDQDLKKELDTVTIELQKTKQKNNQLRLNIANLQNNPQNQSEGSHSEQSELEFLSDFVSEDESIKSKIDQISDGDLSSGSKSTNQSRIVKETINKKEKSKQANVPEWITNKTMPTFEQIFSHPVAFEYYKEFLAYQFNVGPLLFYLEVANFKEYYLRTIHQLNSAQTRRRNESGNNSCSDSTTDPEIDEQKFNSKYRFRYLNTWIFDIIKMFIKPDSTFELDIDIELRSEVIKSAIAEDNVNIFDEIHEIIYQDLSGSGFELFKNSQLFNELKNHLSNPKKAKHLNIRKGAFIYNEKIMKTLNSSINYEGKPIKNPCRYAESLMESLIDMINGSYSISNEQIDCEKLKQSVSFRRFEFSTCKLQTIDIGKIQELNNQQKISFLINLYNTLALYSIIVNGPPSDATSYKFFLNNSMFDISGSIHSLSDIMKMLMPSSSSINQNKNNTNWNVIAITTKDPRIHFSLINLEGLTPFIKVFYSEKINHQLKLSSLAFIKRNILFDEKSKIVLIPRLFKIFSTDFGNSIKQLKAWIWKHGDIKSNPKKFTLKVVKDPKFTGKISFTPEYELLD</sequence>
<dbReference type="SUPFAM" id="SSF48097">
    <property type="entry name" value="Regulator of G-protein signaling, RGS"/>
    <property type="match status" value="1"/>
</dbReference>
<accession>A0AAV8A249</accession>
<comment type="caution">
    <text evidence="4">The sequence shown here is derived from an EMBL/GenBank/DDBJ whole genome shotgun (WGS) entry which is preliminary data.</text>
</comment>
<evidence type="ECO:0000313" key="5">
    <source>
        <dbReference type="Proteomes" id="UP001146793"/>
    </source>
</evidence>
<evidence type="ECO:0000313" key="4">
    <source>
        <dbReference type="EMBL" id="KAJ3447650.1"/>
    </source>
</evidence>
<dbReference type="EMBL" id="JANTQA010000015">
    <property type="protein sequence ID" value="KAJ3447650.1"/>
    <property type="molecule type" value="Genomic_DNA"/>
</dbReference>
<dbReference type="AlphaFoldDB" id="A0AAV8A249"/>
<protein>
    <submittedName>
        <fullName evidence="4">Electron carrier/ protein disulfide oxidoreductase</fullName>
    </submittedName>
</protein>
<feature type="region of interest" description="Disordered" evidence="2">
    <location>
        <begin position="202"/>
        <end position="253"/>
    </location>
</feature>
<dbReference type="InterPro" id="IPR016137">
    <property type="entry name" value="RGS"/>
</dbReference>
<feature type="compositionally biased region" description="Polar residues" evidence="2">
    <location>
        <begin position="540"/>
        <end position="551"/>
    </location>
</feature>
<evidence type="ECO:0000256" key="1">
    <source>
        <dbReference type="SAM" id="Coils"/>
    </source>
</evidence>
<feature type="region of interest" description="Disordered" evidence="2">
    <location>
        <begin position="533"/>
        <end position="553"/>
    </location>
</feature>
<dbReference type="InterPro" id="IPR036305">
    <property type="entry name" value="RGS_sf"/>
</dbReference>
<dbReference type="Pfam" id="PF04784">
    <property type="entry name" value="DUF547"/>
    <property type="match status" value="1"/>
</dbReference>
<dbReference type="SMART" id="SM00315">
    <property type="entry name" value="RGS"/>
    <property type="match status" value="1"/>
</dbReference>
<dbReference type="InterPro" id="IPR044926">
    <property type="entry name" value="RGS_subdomain_2"/>
</dbReference>
<dbReference type="PANTHER" id="PTHR46361">
    <property type="entry name" value="ELECTRON CARRIER/ PROTEIN DISULFIDE OXIDOREDUCTASE"/>
    <property type="match status" value="1"/>
</dbReference>
<name>A0AAV8A249_9EUKA</name>
<feature type="compositionally biased region" description="Basic and acidic residues" evidence="2">
    <location>
        <begin position="238"/>
        <end position="253"/>
    </location>
</feature>